<dbReference type="Pfam" id="PF09335">
    <property type="entry name" value="VTT_dom"/>
    <property type="match status" value="1"/>
</dbReference>
<dbReference type="AlphaFoldDB" id="A0A1Q9EFK0"/>
<proteinExistence type="predicted"/>
<sequence length="453" mass="49508">MTPFNQARFVVASSWQEVRAAPRPTLCRPRWPRPRPRASLVARPFRQWLMEVQEGAQQLAASSKNLQTVDDLMGSLRRSPSMRRWICGIVCACIALYSLIPAVPLLALQVEDWQSLNQESFENTLRLLQTDYGGSKSMYFLCFLLNKLPWNLGFPPASDIQAAASAMFGSVISGSVLAAIFDTAAAVVFFFVGRFLCRLTTQGKQSPTMLALDAGRKLAEEDGLRLVLLLQLGFGPGAPDGAISVGMGALGVSPSKFVLGHGFGALKWSLELVSSGAAMSLSTLPTNGLQVELFTLLQLVLAVASAVAMTFLTFDLLDQFLGRLSARHASTWPSVEPVDVWCTLPTVDLASMKAPPTEPCLVSGYKVPFALQSLDDLLDPRYPCGDRPALMMYSPTGTFSSYAVEREVVQHADGLRFADGSPERPAHVHRMEDFGDKTSRNCGRPDQIEWLFV</sequence>
<evidence type="ECO:0000259" key="1">
    <source>
        <dbReference type="Pfam" id="PF09335"/>
    </source>
</evidence>
<gene>
    <name evidence="2" type="ORF">AK812_SmicGene10527</name>
</gene>
<organism evidence="2 3">
    <name type="scientific">Symbiodinium microadriaticum</name>
    <name type="common">Dinoflagellate</name>
    <name type="synonym">Zooxanthella microadriatica</name>
    <dbReference type="NCBI Taxonomy" id="2951"/>
    <lineage>
        <taxon>Eukaryota</taxon>
        <taxon>Sar</taxon>
        <taxon>Alveolata</taxon>
        <taxon>Dinophyceae</taxon>
        <taxon>Suessiales</taxon>
        <taxon>Symbiodiniaceae</taxon>
        <taxon>Symbiodinium</taxon>
    </lineage>
</organism>
<evidence type="ECO:0000313" key="2">
    <source>
        <dbReference type="EMBL" id="OLQ06216.1"/>
    </source>
</evidence>
<accession>A0A1Q9EFK0</accession>
<dbReference type="Proteomes" id="UP000186817">
    <property type="component" value="Unassembled WGS sequence"/>
</dbReference>
<feature type="domain" description="VTT" evidence="1">
    <location>
        <begin position="160"/>
        <end position="277"/>
    </location>
</feature>
<comment type="caution">
    <text evidence="2">The sequence shown here is derived from an EMBL/GenBank/DDBJ whole genome shotgun (WGS) entry which is preliminary data.</text>
</comment>
<keyword evidence="3" id="KW-1185">Reference proteome</keyword>
<evidence type="ECO:0000313" key="3">
    <source>
        <dbReference type="Proteomes" id="UP000186817"/>
    </source>
</evidence>
<dbReference type="EMBL" id="LSRX01000165">
    <property type="protein sequence ID" value="OLQ06216.1"/>
    <property type="molecule type" value="Genomic_DNA"/>
</dbReference>
<reference evidence="2 3" key="1">
    <citation type="submission" date="2016-02" db="EMBL/GenBank/DDBJ databases">
        <title>Genome analysis of coral dinoflagellate symbionts highlights evolutionary adaptations to a symbiotic lifestyle.</title>
        <authorList>
            <person name="Aranda M."/>
            <person name="Li Y."/>
            <person name="Liew Y.J."/>
            <person name="Baumgarten S."/>
            <person name="Simakov O."/>
            <person name="Wilson M."/>
            <person name="Piel J."/>
            <person name="Ashoor H."/>
            <person name="Bougouffa S."/>
            <person name="Bajic V.B."/>
            <person name="Ryu T."/>
            <person name="Ravasi T."/>
            <person name="Bayer T."/>
            <person name="Micklem G."/>
            <person name="Kim H."/>
            <person name="Bhak J."/>
            <person name="Lajeunesse T.C."/>
            <person name="Voolstra C.R."/>
        </authorList>
    </citation>
    <scope>NUCLEOTIDE SEQUENCE [LARGE SCALE GENOMIC DNA]</scope>
    <source>
        <strain evidence="2 3">CCMP2467</strain>
    </source>
</reference>
<name>A0A1Q9EFK0_SYMMI</name>
<protein>
    <recommendedName>
        <fullName evidence="1">VTT domain-containing protein</fullName>
    </recommendedName>
</protein>
<dbReference type="OrthoDB" id="415358at2759"/>
<dbReference type="InterPro" id="IPR032816">
    <property type="entry name" value="VTT_dom"/>
</dbReference>